<protein>
    <submittedName>
        <fullName evidence="2">Uncharacterized protein</fullName>
    </submittedName>
</protein>
<feature type="region of interest" description="Disordered" evidence="1">
    <location>
        <begin position="1"/>
        <end position="67"/>
    </location>
</feature>
<evidence type="ECO:0000256" key="1">
    <source>
        <dbReference type="SAM" id="MobiDB-lite"/>
    </source>
</evidence>
<dbReference type="EMBL" id="CP029188">
    <property type="protein sequence ID" value="AWI31998.1"/>
    <property type="molecule type" value="Genomic_DNA"/>
</dbReference>
<feature type="compositionally biased region" description="Basic and acidic residues" evidence="1">
    <location>
        <begin position="1"/>
        <end position="12"/>
    </location>
</feature>
<keyword evidence="3" id="KW-1185">Reference proteome</keyword>
<gene>
    <name evidence="2" type="ORF">DDW44_26820</name>
</gene>
<proteinExistence type="predicted"/>
<accession>A0A2S1T037</accession>
<dbReference type="OrthoDB" id="4546548at2"/>
<evidence type="ECO:0000313" key="3">
    <source>
        <dbReference type="Proteomes" id="UP000244900"/>
    </source>
</evidence>
<dbReference type="AlphaFoldDB" id="A0A2S1T037"/>
<dbReference type="Proteomes" id="UP000244900">
    <property type="component" value="Chromosome"/>
</dbReference>
<name>A0A2S1T037_9ACTN</name>
<evidence type="ECO:0000313" key="2">
    <source>
        <dbReference type="EMBL" id="AWI31998.1"/>
    </source>
</evidence>
<dbReference type="KEGG" id="stir:DDW44_26820"/>
<organism evidence="2 3">
    <name type="scientific">Streptomyces tirandamycinicus</name>
    <dbReference type="NCBI Taxonomy" id="2174846"/>
    <lineage>
        <taxon>Bacteria</taxon>
        <taxon>Bacillati</taxon>
        <taxon>Actinomycetota</taxon>
        <taxon>Actinomycetes</taxon>
        <taxon>Kitasatosporales</taxon>
        <taxon>Streptomycetaceae</taxon>
        <taxon>Streptomyces</taxon>
    </lineage>
</organism>
<sequence length="67" mass="7586">MARGDLTDRQWARSEPLSTEGRKPGGPRVETRRQMVDGIRWRPHRDAVGDASEGYGPRGRVCDPKVR</sequence>
<reference evidence="2 3" key="1">
    <citation type="submission" date="2018-05" db="EMBL/GenBank/DDBJ databases">
        <title>Complete genome sequence of sponge-derived Streptomyces sp. HNM0039.</title>
        <authorList>
            <person name="Huang X."/>
            <person name="Zhou S."/>
        </authorList>
    </citation>
    <scope>NUCLEOTIDE SEQUENCE [LARGE SCALE GENOMIC DNA]</scope>
    <source>
        <strain evidence="2 3">HNM0039</strain>
    </source>
</reference>